<evidence type="ECO:0000259" key="1">
    <source>
        <dbReference type="Pfam" id="PF07819"/>
    </source>
</evidence>
<protein>
    <submittedName>
        <fullName evidence="2">PGAP1-like protein</fullName>
    </submittedName>
</protein>
<organism evidence="2 3">
    <name type="scientific">Psychrobacter pasteurii</name>
    <dbReference type="NCBI Taxonomy" id="1945520"/>
    <lineage>
        <taxon>Bacteria</taxon>
        <taxon>Pseudomonadati</taxon>
        <taxon>Pseudomonadota</taxon>
        <taxon>Gammaproteobacteria</taxon>
        <taxon>Moraxellales</taxon>
        <taxon>Moraxellaceae</taxon>
        <taxon>Psychrobacter</taxon>
    </lineage>
</organism>
<evidence type="ECO:0000313" key="2">
    <source>
        <dbReference type="EMBL" id="SJM37342.1"/>
    </source>
</evidence>
<dbReference type="RefSeq" id="WP_244152406.1">
    <property type="nucleotide sequence ID" value="NZ_FUGD01000082.1"/>
</dbReference>
<reference evidence="3" key="1">
    <citation type="submission" date="2017-02" db="EMBL/GenBank/DDBJ databases">
        <authorList>
            <person name="Mornico D."/>
        </authorList>
    </citation>
    <scope>NUCLEOTIDE SEQUENCE [LARGE SCALE GENOMIC DNA]</scope>
</reference>
<dbReference type="EMBL" id="FUGD01000082">
    <property type="protein sequence ID" value="SJM37342.1"/>
    <property type="molecule type" value="Genomic_DNA"/>
</dbReference>
<dbReference type="SUPFAM" id="SSF53474">
    <property type="entry name" value="alpha/beta-Hydrolases"/>
    <property type="match status" value="1"/>
</dbReference>
<evidence type="ECO:0000313" key="3">
    <source>
        <dbReference type="Proteomes" id="UP000188169"/>
    </source>
</evidence>
<dbReference type="STRING" id="1945520.A1019T_01314"/>
<proteinExistence type="predicted"/>
<dbReference type="InterPro" id="IPR012908">
    <property type="entry name" value="PGAP1-ab_dom-like"/>
</dbReference>
<accession>A0A1R4EFT6</accession>
<feature type="domain" description="GPI inositol-deacylase PGAP1-like alpha/beta" evidence="1">
    <location>
        <begin position="165"/>
        <end position="333"/>
    </location>
</feature>
<dbReference type="GO" id="GO:0016788">
    <property type="term" value="F:hydrolase activity, acting on ester bonds"/>
    <property type="evidence" value="ECO:0007669"/>
    <property type="project" value="InterPro"/>
</dbReference>
<gene>
    <name evidence="2" type="ORF">A1019T_01314</name>
</gene>
<dbReference type="Gene3D" id="3.40.50.1820">
    <property type="entry name" value="alpha/beta hydrolase"/>
    <property type="match status" value="1"/>
</dbReference>
<dbReference type="AlphaFoldDB" id="A0A1R4EFT6"/>
<dbReference type="InterPro" id="IPR029058">
    <property type="entry name" value="AB_hydrolase_fold"/>
</dbReference>
<sequence length="428" mass="46990">MMTQKLISDSKPESGNEHELEGMISIYDFLDGISQLSIAGVIETTAIVEAIHREIVLRPLGLLNHRYGRFWRQGISSRVYGVVKGITSLVGHSLALGIHQYSHFLAPKNPQPLPNHLSLVVNALNGVMGDHLETKKNPLALPMMLYTSEGFPIASLSQVSQAEALSGKVAIILHGLCMGYLNWQPDNEQGLGQKILKAQPDTKVLYLNYNTGRRISSNGHQLSELLQTLITSHPHITEINLIGHSMGGLVSRSALYYGEEAQYEWVAKVGKLITLGTPHHGAVLERIGDFVQQTISRLPFAGSLAKLGDLRSAGIIDLRHGSVRDEDWQSLSIRSVLPDNERHATPLPKHIKAYFLAGSLSEEGNNSKGSHLLGDGLVNIKSALGEHTNEHTLAVPKERKALFYGVGHLALLTDEKVLDKTVEWLKLK</sequence>
<keyword evidence="3" id="KW-1185">Reference proteome</keyword>
<name>A0A1R4EFT6_9GAMM</name>
<dbReference type="Pfam" id="PF07819">
    <property type="entry name" value="PGAP1"/>
    <property type="match status" value="1"/>
</dbReference>
<dbReference type="Proteomes" id="UP000188169">
    <property type="component" value="Unassembled WGS sequence"/>
</dbReference>